<dbReference type="PROSITE" id="PS51321">
    <property type="entry name" value="TFIIS_CENTRAL"/>
    <property type="match status" value="1"/>
</dbReference>
<gene>
    <name evidence="4" type="primary">LOC115699059</name>
    <name evidence="3" type="ORF">F8388_019306</name>
</gene>
<dbReference type="Gene3D" id="1.10.472.30">
    <property type="entry name" value="Transcription elongation factor S-II, central domain"/>
    <property type="match status" value="1"/>
</dbReference>
<dbReference type="OrthoDB" id="1884872at2759"/>
<evidence type="ECO:0000259" key="2">
    <source>
        <dbReference type="PROSITE" id="PS51321"/>
    </source>
</evidence>
<dbReference type="EMBL" id="JAATIP010000101">
    <property type="protein sequence ID" value="KAF4373124.1"/>
    <property type="molecule type" value="Genomic_DNA"/>
</dbReference>
<reference evidence="3 5" key="2">
    <citation type="journal article" date="2020" name="bioRxiv">
        <title>Sequence and annotation of 42 cannabis genomes reveals extensive copy number variation in cannabinoid synthesis and pathogen resistance genes.</title>
        <authorList>
            <person name="Mckernan K.J."/>
            <person name="Helbert Y."/>
            <person name="Kane L.T."/>
            <person name="Ebling H."/>
            <person name="Zhang L."/>
            <person name="Liu B."/>
            <person name="Eaton Z."/>
            <person name="Mclaughlin S."/>
            <person name="Kingan S."/>
            <person name="Baybayan P."/>
            <person name="Concepcion G."/>
            <person name="Jordan M."/>
            <person name="Riva A."/>
            <person name="Barbazuk W."/>
            <person name="Harkins T."/>
        </authorList>
    </citation>
    <scope>NUCLEOTIDE SEQUENCE [LARGE SCALE GENOMIC DNA]</scope>
    <source>
        <strain evidence="5">cv. Jamaican Lion 4</strain>
        <strain evidence="3">Mother</strain>
        <tissue evidence="3">Leaf</tissue>
    </source>
</reference>
<feature type="region of interest" description="Disordered" evidence="1">
    <location>
        <begin position="456"/>
        <end position="496"/>
    </location>
</feature>
<dbReference type="InterPro" id="IPR012921">
    <property type="entry name" value="SPOC_C"/>
</dbReference>
<feature type="compositionally biased region" description="Basic and acidic residues" evidence="1">
    <location>
        <begin position="217"/>
        <end position="229"/>
    </location>
</feature>
<accession>A0A803NM96</accession>
<dbReference type="PANTHER" id="PTHR11477">
    <property type="entry name" value="TRANSCRIPTION FACTOR S-II ZINC FINGER DOMAIN-CONTAINING PROTEIN"/>
    <property type="match status" value="1"/>
</dbReference>
<dbReference type="EMBL" id="UZAU01000078">
    <property type="status" value="NOT_ANNOTATED_CDS"/>
    <property type="molecule type" value="Genomic_DNA"/>
</dbReference>
<feature type="region of interest" description="Disordered" evidence="1">
    <location>
        <begin position="97"/>
        <end position="120"/>
    </location>
</feature>
<organism evidence="3 5">
    <name type="scientific">Cannabis sativa</name>
    <name type="common">Hemp</name>
    <name type="synonym">Marijuana</name>
    <dbReference type="NCBI Taxonomy" id="3483"/>
    <lineage>
        <taxon>Eukaryota</taxon>
        <taxon>Viridiplantae</taxon>
        <taxon>Streptophyta</taxon>
        <taxon>Embryophyta</taxon>
        <taxon>Tracheophyta</taxon>
        <taxon>Spermatophyta</taxon>
        <taxon>Magnoliopsida</taxon>
        <taxon>eudicotyledons</taxon>
        <taxon>Gunneridae</taxon>
        <taxon>Pentapetalae</taxon>
        <taxon>rosids</taxon>
        <taxon>fabids</taxon>
        <taxon>Rosales</taxon>
        <taxon>Cannabaceae</taxon>
        <taxon>Cannabis</taxon>
    </lineage>
</organism>
<sequence length="1085" mass="120246">MESSVSEMQMGLVGSVGYISSHPVSHQLISDNPIPQRLESIEMQMGKNETRANETLQSDQFLTSNNQIGHMGSMLNMDQMSASFKRKAPMEPISINSSSEQLSHKRMAQPQHRPWLQQMPAPNKRTVQLETMPNSPGSLNSPTFNKKMVKMDSFSNKSGSQRTPSQKGQSARVQPPSKVSIESSESVRSKMREQLAAAFSLVNQQETKPSHNLNDCSSHDQPGDHVDPETKASHEIMYAGNKLSEQKNEDEQGDSHNILANAENGDSALTSIGDGSEFQSGNLMSYNDVSFSENFFVKDELLQGNGLSWVLESDIEMVGRKKMQNTEKEESNHEEVADKLEQTFQSPENLALKIEAELFKLFGGVNKKYKEKGRSLLFNLKDRNNPELRERVMRGEISPERLCSMTAEELASKELSEWRMAKAEELAQMVVLPDSDVDIRRLVRKTHKGEFQVEVEQDDSLPMDISGGSSSVAQSWPKGKEKEISTSKADGDKGDLNTLSDRSASCTFTIIPSCEANDLIEGLMVDDGLKDAEFLPPIVSLDEFMESLDSEPPFDNLPLDDSERTPVSEKDDSEVGSGSKSLDLSPKDVDASSEKCDNTNTDDVSKPIDSEVDLKSSGYRVDAESRESLVDAKSKECHVSVKSRDSLVKTEKSLSPKPKGEHVWGGLVQLNISTTAPVIALFKSGEKTSATEWPGFLEIKGRVRLDAFEKFLQELPLSRSRAVMVVHFLVKDQSSENEIAAVKEVADSYIVDERVGFAEPASGVELYFCPPHNKTVEKLGKIVQKEHIEALNAIDNGLIGVIVWRKLSTTSPKSSSHHKHTSKKQHLTSRRHQDSSLNSNFTHKQALSRDVATPNSRRLPTDDNDDDEDDVPPGFGPPTARGDEDDLPEFNFSGGSNQPRPNISARNPSRGLVPVPYHPLNTCPVEQVRELIHKYGKNSASAIPPGNWKEKGVSGVSVQHWNDDDDDIPEWQPQGPTQQVQNFQQPMLRPHIPNQPHFGLVPLQPAHQAMQPPMNGSENMALWQQQQQPQQQGTWWVPPSPGSGIRPSNIGCQPDVGQMYGATGRGIVNQPGMVWQQNTPKSRGF</sequence>
<dbReference type="InterPro" id="IPR036575">
    <property type="entry name" value="TFIIS_cen_dom_sf"/>
</dbReference>
<dbReference type="Gramene" id="evm.model.01.2699">
    <property type="protein sequence ID" value="cds.evm.model.01.2699"/>
    <property type="gene ID" value="evm.TU.01.2699"/>
</dbReference>
<feature type="domain" description="TFIIS central" evidence="2">
    <location>
        <begin position="328"/>
        <end position="438"/>
    </location>
</feature>
<protein>
    <recommendedName>
        <fullName evidence="2">TFIIS central domain-containing protein</fullName>
    </recommendedName>
</protein>
<evidence type="ECO:0000313" key="4">
    <source>
        <dbReference type="EnsemblPlants" id="cds.evm.model.01.2699"/>
    </source>
</evidence>
<dbReference type="Proteomes" id="UP000525078">
    <property type="component" value="Unassembled WGS sequence"/>
</dbReference>
<dbReference type="GO" id="GO:0006351">
    <property type="term" value="P:DNA-templated transcription"/>
    <property type="evidence" value="ECO:0007669"/>
    <property type="project" value="InterPro"/>
</dbReference>
<dbReference type="EnsemblPlants" id="evm.model.01.2699">
    <property type="protein sequence ID" value="cds.evm.model.01.2699"/>
    <property type="gene ID" value="evm.TU.01.2699"/>
</dbReference>
<reference evidence="4 6" key="1">
    <citation type="submission" date="2018-11" db="EMBL/GenBank/DDBJ databases">
        <authorList>
            <person name="Grassa J C."/>
        </authorList>
    </citation>
    <scope>NUCLEOTIDE SEQUENCE [LARGE SCALE GENOMIC DNA]</scope>
</reference>
<name>A0A7J6FQW7_CANSA</name>
<dbReference type="Pfam" id="PF07500">
    <property type="entry name" value="TFIIS_M"/>
    <property type="match status" value="1"/>
</dbReference>
<feature type="compositionally biased region" description="Basic and acidic residues" evidence="1">
    <location>
        <begin position="585"/>
        <end position="609"/>
    </location>
</feature>
<feature type="compositionally biased region" description="Polar residues" evidence="1">
    <location>
        <begin position="154"/>
        <end position="172"/>
    </location>
</feature>
<evidence type="ECO:0000313" key="3">
    <source>
        <dbReference type="EMBL" id="KAF4373124.1"/>
    </source>
</evidence>
<evidence type="ECO:0000256" key="1">
    <source>
        <dbReference type="SAM" id="MobiDB-lite"/>
    </source>
</evidence>
<dbReference type="InterPro" id="IPR003618">
    <property type="entry name" value="TFIIS_cen_dom"/>
</dbReference>
<evidence type="ECO:0000313" key="6">
    <source>
        <dbReference type="Proteomes" id="UP000596661"/>
    </source>
</evidence>
<feature type="region of interest" description="Disordered" evidence="1">
    <location>
        <begin position="204"/>
        <end position="229"/>
    </location>
</feature>
<dbReference type="SUPFAM" id="SSF46942">
    <property type="entry name" value="Elongation factor TFIIS domain 2"/>
    <property type="match status" value="1"/>
</dbReference>
<feature type="compositionally biased region" description="Basic and acidic residues" evidence="1">
    <location>
        <begin position="478"/>
        <end position="495"/>
    </location>
</feature>
<feature type="region of interest" description="Disordered" evidence="1">
    <location>
        <begin position="154"/>
        <end position="189"/>
    </location>
</feature>
<keyword evidence="6" id="KW-1185">Reference proteome</keyword>
<dbReference type="AlphaFoldDB" id="A0A7J6FQW7"/>
<dbReference type="OMA" id="MPNNRES"/>
<dbReference type="PANTHER" id="PTHR11477:SF20">
    <property type="entry name" value="SPOC DOMAIN _ TRANSCRIPTION ELONGATION FACTOR S-II PROTEIN"/>
    <property type="match status" value="1"/>
</dbReference>
<dbReference type="Proteomes" id="UP000596661">
    <property type="component" value="Chromosome 1"/>
</dbReference>
<feature type="compositionally biased region" description="Polar residues" evidence="1">
    <location>
        <begin position="893"/>
        <end position="907"/>
    </location>
</feature>
<feature type="region of interest" description="Disordered" evidence="1">
    <location>
        <begin position="549"/>
        <end position="609"/>
    </location>
</feature>
<feature type="region of interest" description="Disordered" evidence="1">
    <location>
        <begin position="810"/>
        <end position="911"/>
    </location>
</feature>
<feature type="compositionally biased region" description="Polar residues" evidence="1">
    <location>
        <begin position="204"/>
        <end position="216"/>
    </location>
</feature>
<feature type="compositionally biased region" description="Polar residues" evidence="1">
    <location>
        <begin position="835"/>
        <end position="845"/>
    </location>
</feature>
<accession>A0A7J6FQW7</accession>
<reference evidence="4" key="3">
    <citation type="submission" date="2021-03" db="UniProtKB">
        <authorList>
            <consortium name="EnsemblPlants"/>
        </authorList>
    </citation>
    <scope>IDENTIFICATION</scope>
</reference>
<dbReference type="GO" id="GO:0005634">
    <property type="term" value="C:nucleus"/>
    <property type="evidence" value="ECO:0007669"/>
    <property type="project" value="TreeGrafter"/>
</dbReference>
<feature type="compositionally biased region" description="Basic and acidic residues" evidence="1">
    <location>
        <begin position="561"/>
        <end position="570"/>
    </location>
</feature>
<dbReference type="Pfam" id="PF07744">
    <property type="entry name" value="SPOC"/>
    <property type="match status" value="1"/>
</dbReference>
<dbReference type="CDD" id="cd21538">
    <property type="entry name" value="SPOC_TFIIS"/>
    <property type="match status" value="1"/>
</dbReference>
<dbReference type="SMART" id="SM00510">
    <property type="entry name" value="TFS2M"/>
    <property type="match status" value="1"/>
</dbReference>
<proteinExistence type="predicted"/>
<evidence type="ECO:0000313" key="5">
    <source>
        <dbReference type="Proteomes" id="UP000525078"/>
    </source>
</evidence>
<feature type="compositionally biased region" description="Acidic residues" evidence="1">
    <location>
        <begin position="862"/>
        <end position="871"/>
    </location>
</feature>
<feature type="compositionally biased region" description="Basic residues" evidence="1">
    <location>
        <begin position="815"/>
        <end position="830"/>
    </location>
</feature>